<dbReference type="PROSITE" id="PS50931">
    <property type="entry name" value="HTH_LYSR"/>
    <property type="match status" value="1"/>
</dbReference>
<dbReference type="PANTHER" id="PTHR30427:SF1">
    <property type="entry name" value="TRANSCRIPTIONAL ACTIVATOR PROTEIN LYSR"/>
    <property type="match status" value="1"/>
</dbReference>
<dbReference type="Proteomes" id="UP000091926">
    <property type="component" value="Chromosome"/>
</dbReference>
<dbReference type="Pfam" id="PF03466">
    <property type="entry name" value="LysR_substrate"/>
    <property type="match status" value="1"/>
</dbReference>
<evidence type="ECO:0000256" key="4">
    <source>
        <dbReference type="ARBA" id="ARBA00023163"/>
    </source>
</evidence>
<dbReference type="SUPFAM" id="SSF53850">
    <property type="entry name" value="Periplasmic binding protein-like II"/>
    <property type="match status" value="1"/>
</dbReference>
<keyword evidence="2" id="KW-0805">Transcription regulation</keyword>
<dbReference type="GO" id="GO:0043565">
    <property type="term" value="F:sequence-specific DNA binding"/>
    <property type="evidence" value="ECO:0007669"/>
    <property type="project" value="TreeGrafter"/>
</dbReference>
<dbReference type="InterPro" id="IPR036388">
    <property type="entry name" value="WH-like_DNA-bd_sf"/>
</dbReference>
<dbReference type="AlphaFoldDB" id="A0A193GE29"/>
<sequence length="309" mass="34344">MNLRQVEAFHALMTNHTASRAAEVLRISQPAVSKAIQELERKVGFPLFERIKSRLVPTAEAHLLHREVERCFTGMDQLRNAAARIRDFGAGELKLASLASLANTLVPLALRDFHGRHPNVAISFQSRMSSEVRDLVATGQFDLGLAADEIDLTGVDHREYGKYRAHLALYPGHPLEKRERITPRDLHGLPFIALAPQDTTRRMADQILREHECEPQVILETPFSATVCAMVLAELGCGLVNPLTAHPYLKLGLILKPFAPTVYFRSLLLYPTDRRPSRIVRDCIAALDAVASGRALGFRGVAVSARHSR</sequence>
<proteinExistence type="inferred from homology"/>
<protein>
    <submittedName>
        <fullName evidence="6">LysR family transcriptional regulator</fullName>
    </submittedName>
</protein>
<reference evidence="6 7" key="1">
    <citation type="submission" date="2016-06" db="EMBL/GenBank/DDBJ databases">
        <title>Complete genome sequences of Bordetella bronchialis and Bordetella flabilis.</title>
        <authorList>
            <person name="LiPuma J.J."/>
            <person name="Spilker T."/>
        </authorList>
    </citation>
    <scope>NUCLEOTIDE SEQUENCE [LARGE SCALE GENOMIC DNA]</scope>
    <source>
        <strain evidence="6 7">AU10664</strain>
    </source>
</reference>
<keyword evidence="7" id="KW-1185">Reference proteome</keyword>
<gene>
    <name evidence="6" type="ORF">BAU07_12905</name>
</gene>
<dbReference type="EMBL" id="CP016172">
    <property type="protein sequence ID" value="ANN77873.1"/>
    <property type="molecule type" value="Genomic_DNA"/>
</dbReference>
<dbReference type="InterPro" id="IPR005119">
    <property type="entry name" value="LysR_subst-bd"/>
</dbReference>
<name>A0A193GE29_9BORD</name>
<evidence type="ECO:0000313" key="6">
    <source>
        <dbReference type="EMBL" id="ANN77873.1"/>
    </source>
</evidence>
<evidence type="ECO:0000256" key="3">
    <source>
        <dbReference type="ARBA" id="ARBA00023125"/>
    </source>
</evidence>
<dbReference type="Pfam" id="PF00126">
    <property type="entry name" value="HTH_1"/>
    <property type="match status" value="1"/>
</dbReference>
<dbReference type="STRING" id="463014.BAU07_12905"/>
<dbReference type="GO" id="GO:0009089">
    <property type="term" value="P:lysine biosynthetic process via diaminopimelate"/>
    <property type="evidence" value="ECO:0007669"/>
    <property type="project" value="TreeGrafter"/>
</dbReference>
<dbReference type="RefSeq" id="WP_066658244.1">
    <property type="nucleotide sequence ID" value="NZ_CBCSCL010000001.1"/>
</dbReference>
<dbReference type="KEGG" id="bfz:BAU07_12905"/>
<dbReference type="PRINTS" id="PR00039">
    <property type="entry name" value="HTHLYSR"/>
</dbReference>
<dbReference type="GO" id="GO:0010628">
    <property type="term" value="P:positive regulation of gene expression"/>
    <property type="evidence" value="ECO:0007669"/>
    <property type="project" value="TreeGrafter"/>
</dbReference>
<dbReference type="SUPFAM" id="SSF46785">
    <property type="entry name" value="Winged helix' DNA-binding domain"/>
    <property type="match status" value="1"/>
</dbReference>
<comment type="similarity">
    <text evidence="1">Belongs to the LysR transcriptional regulatory family.</text>
</comment>
<feature type="domain" description="HTH lysR-type" evidence="5">
    <location>
        <begin position="1"/>
        <end position="58"/>
    </location>
</feature>
<evidence type="ECO:0000256" key="2">
    <source>
        <dbReference type="ARBA" id="ARBA00023015"/>
    </source>
</evidence>
<dbReference type="GO" id="GO:0003700">
    <property type="term" value="F:DNA-binding transcription factor activity"/>
    <property type="evidence" value="ECO:0007669"/>
    <property type="project" value="InterPro"/>
</dbReference>
<dbReference type="PANTHER" id="PTHR30427">
    <property type="entry name" value="TRANSCRIPTIONAL ACTIVATOR PROTEIN LYSR"/>
    <property type="match status" value="1"/>
</dbReference>
<dbReference type="OrthoDB" id="110033at2"/>
<dbReference type="InterPro" id="IPR000847">
    <property type="entry name" value="LysR_HTH_N"/>
</dbReference>
<evidence type="ECO:0000313" key="7">
    <source>
        <dbReference type="Proteomes" id="UP000091926"/>
    </source>
</evidence>
<evidence type="ECO:0000259" key="5">
    <source>
        <dbReference type="PROSITE" id="PS50931"/>
    </source>
</evidence>
<keyword evidence="3" id="KW-0238">DNA-binding</keyword>
<dbReference type="Gene3D" id="3.40.190.290">
    <property type="match status" value="1"/>
</dbReference>
<dbReference type="InterPro" id="IPR036390">
    <property type="entry name" value="WH_DNA-bd_sf"/>
</dbReference>
<evidence type="ECO:0000256" key="1">
    <source>
        <dbReference type="ARBA" id="ARBA00009437"/>
    </source>
</evidence>
<dbReference type="Gene3D" id="1.10.10.10">
    <property type="entry name" value="Winged helix-like DNA-binding domain superfamily/Winged helix DNA-binding domain"/>
    <property type="match status" value="1"/>
</dbReference>
<keyword evidence="4" id="KW-0804">Transcription</keyword>
<accession>A0A193GE29</accession>
<organism evidence="6 7">
    <name type="scientific">Bordetella flabilis</name>
    <dbReference type="NCBI Taxonomy" id="463014"/>
    <lineage>
        <taxon>Bacteria</taxon>
        <taxon>Pseudomonadati</taxon>
        <taxon>Pseudomonadota</taxon>
        <taxon>Betaproteobacteria</taxon>
        <taxon>Burkholderiales</taxon>
        <taxon>Alcaligenaceae</taxon>
        <taxon>Bordetella</taxon>
    </lineage>
</organism>